<name>A0A7Y0DZA9_9PROT</name>
<organism evidence="1 2">
    <name type="scientific">Pacificispira spongiicola</name>
    <dbReference type="NCBI Taxonomy" id="2729598"/>
    <lineage>
        <taxon>Bacteria</taxon>
        <taxon>Pseudomonadati</taxon>
        <taxon>Pseudomonadota</taxon>
        <taxon>Alphaproteobacteria</taxon>
        <taxon>Rhodospirillales</taxon>
        <taxon>Rhodospirillaceae</taxon>
        <taxon>Pacificispira</taxon>
    </lineage>
</organism>
<accession>A0A7Y0DZA9</accession>
<dbReference type="AlphaFoldDB" id="A0A7Y0DZA9"/>
<dbReference type="PANTHER" id="PTHR35564">
    <property type="match status" value="1"/>
</dbReference>
<dbReference type="PANTHER" id="PTHR35564:SF4">
    <property type="entry name" value="CYTOPLASMIC PROTEIN"/>
    <property type="match status" value="1"/>
</dbReference>
<protein>
    <submittedName>
        <fullName evidence="1">Type VI secretion system baseplate subunit TssG</fullName>
    </submittedName>
</protein>
<dbReference type="NCBIfam" id="TIGR03347">
    <property type="entry name" value="VI_chp_1"/>
    <property type="match status" value="1"/>
</dbReference>
<gene>
    <name evidence="1" type="primary">tssG</name>
    <name evidence="1" type="ORF">HH303_07660</name>
</gene>
<dbReference type="Pfam" id="PF06996">
    <property type="entry name" value="T6SS_TssG"/>
    <property type="match status" value="1"/>
</dbReference>
<reference evidence="1 2" key="1">
    <citation type="submission" date="2020-04" db="EMBL/GenBank/DDBJ databases">
        <title>Rhodospirillaceae bacterium KN72 isolated from deep sea.</title>
        <authorList>
            <person name="Zhang D.-C."/>
        </authorList>
    </citation>
    <scope>NUCLEOTIDE SEQUENCE [LARGE SCALE GENOMIC DNA]</scope>
    <source>
        <strain evidence="1 2">KN72</strain>
    </source>
</reference>
<dbReference type="RefSeq" id="WP_169624640.1">
    <property type="nucleotide sequence ID" value="NZ_JABBNT010000002.1"/>
</dbReference>
<comment type="caution">
    <text evidence="1">The sequence shown here is derived from an EMBL/GenBank/DDBJ whole genome shotgun (WGS) entry which is preliminary data.</text>
</comment>
<dbReference type="EMBL" id="JABBNT010000002">
    <property type="protein sequence ID" value="NMM44350.1"/>
    <property type="molecule type" value="Genomic_DNA"/>
</dbReference>
<sequence>MAAKGRRSSPPLIEDLHNRPYRFDFYQAVRLVEMMRGVGIDPASRSVPVGEGNDPRKEAVHFQADPSLAFPPSSIKSYFPRSEKVPDDMTVRFMGLAGAMGPLPRPFTERLLRRISKKDTAWRAFLDIFNHRLASIMVRVRKAHRIGLDTHPPHETRIASYLRAFLGLGTDGLRNRMSVDDRALLRYAGLFVHRPRTALGLERIVSDYYGLPVTLRQFVGNWMEIEPGDETRIGTKTGSNNVLGQSAFLGRRYWNQQAGLELRIGPLDRDIFESFLPGGSRHAPLLALIMFYVSPEYDFTARLVAKKEAVPRSRLGGDLRLGWTSWLRSEAASDQDEQVIVRVRGKAALTAT</sequence>
<dbReference type="Proteomes" id="UP000539372">
    <property type="component" value="Unassembled WGS sequence"/>
</dbReference>
<evidence type="ECO:0000313" key="1">
    <source>
        <dbReference type="EMBL" id="NMM44350.1"/>
    </source>
</evidence>
<dbReference type="InterPro" id="IPR010732">
    <property type="entry name" value="T6SS_TssG-like"/>
</dbReference>
<evidence type="ECO:0000313" key="2">
    <source>
        <dbReference type="Proteomes" id="UP000539372"/>
    </source>
</evidence>
<keyword evidence="2" id="KW-1185">Reference proteome</keyword>
<proteinExistence type="predicted"/>